<dbReference type="SUPFAM" id="SSF52058">
    <property type="entry name" value="L domain-like"/>
    <property type="match status" value="1"/>
</dbReference>
<dbReference type="Pfam" id="PF13306">
    <property type="entry name" value="LRR_5"/>
    <property type="match status" value="1"/>
</dbReference>
<evidence type="ECO:0008006" key="6">
    <source>
        <dbReference type="Google" id="ProtNLM"/>
    </source>
</evidence>
<keyword evidence="3" id="KW-0677">Repeat</keyword>
<keyword evidence="5" id="KW-1185">Reference proteome</keyword>
<keyword evidence="1" id="KW-0433">Leucine-rich repeat</keyword>
<evidence type="ECO:0000313" key="5">
    <source>
        <dbReference type="Proteomes" id="UP001497623"/>
    </source>
</evidence>
<evidence type="ECO:0000256" key="1">
    <source>
        <dbReference type="ARBA" id="ARBA00022614"/>
    </source>
</evidence>
<dbReference type="AlphaFoldDB" id="A0AAV2Q776"/>
<proteinExistence type="predicted"/>
<reference evidence="4 5" key="1">
    <citation type="submission" date="2024-05" db="EMBL/GenBank/DDBJ databases">
        <authorList>
            <person name="Wallberg A."/>
        </authorList>
    </citation>
    <scope>NUCLEOTIDE SEQUENCE [LARGE SCALE GENOMIC DNA]</scope>
</reference>
<dbReference type="InterPro" id="IPR026906">
    <property type="entry name" value="LRR_5"/>
</dbReference>
<evidence type="ECO:0000256" key="3">
    <source>
        <dbReference type="ARBA" id="ARBA00022737"/>
    </source>
</evidence>
<evidence type="ECO:0000313" key="4">
    <source>
        <dbReference type="EMBL" id="CAL4071926.1"/>
    </source>
</evidence>
<comment type="caution">
    <text evidence="4">The sequence shown here is derived from an EMBL/GenBank/DDBJ whole genome shotgun (WGS) entry which is preliminary data.</text>
</comment>
<dbReference type="EMBL" id="CAXKWB010004070">
    <property type="protein sequence ID" value="CAL4071926.1"/>
    <property type="molecule type" value="Genomic_DNA"/>
</dbReference>
<dbReference type="Gene3D" id="3.80.10.10">
    <property type="entry name" value="Ribonuclease Inhibitor"/>
    <property type="match status" value="1"/>
</dbReference>
<dbReference type="PANTHER" id="PTHR24366">
    <property type="entry name" value="IG(IMMUNOGLOBULIN) AND LRR(LEUCINE RICH REPEAT) DOMAINS"/>
    <property type="match status" value="1"/>
</dbReference>
<dbReference type="InterPro" id="IPR032675">
    <property type="entry name" value="LRR_dom_sf"/>
</dbReference>
<evidence type="ECO:0000256" key="2">
    <source>
        <dbReference type="ARBA" id="ARBA00022729"/>
    </source>
</evidence>
<keyword evidence="2" id="KW-0732">Signal</keyword>
<accession>A0AAV2Q776</accession>
<gene>
    <name evidence="4" type="ORF">MNOR_LOCUS8693</name>
</gene>
<organism evidence="4 5">
    <name type="scientific">Meganyctiphanes norvegica</name>
    <name type="common">Northern krill</name>
    <name type="synonym">Thysanopoda norvegica</name>
    <dbReference type="NCBI Taxonomy" id="48144"/>
    <lineage>
        <taxon>Eukaryota</taxon>
        <taxon>Metazoa</taxon>
        <taxon>Ecdysozoa</taxon>
        <taxon>Arthropoda</taxon>
        <taxon>Crustacea</taxon>
        <taxon>Multicrustacea</taxon>
        <taxon>Malacostraca</taxon>
        <taxon>Eumalacostraca</taxon>
        <taxon>Eucarida</taxon>
        <taxon>Euphausiacea</taxon>
        <taxon>Euphausiidae</taxon>
        <taxon>Meganyctiphanes</taxon>
    </lineage>
</organism>
<sequence length="295" mass="33129">MVCPDENQILPCVCSKGIEENSVTLECPPDTNEEQLQQVFEADFPSKNLYQFKMEGNSYVGVLRSGVFNNVSFQDISITLGGMYGVESGALVSSKDTLTKMQLYLNNIQSFPFEDLKTFTKLEFFSIGYNPTNLIPLDTFKGNPVLQTIHLPNTVSEFDLSMFHDLPQLTIINLAENSLSYIPSGFMTFGSTHTEKIYLNHNNIEEVSPGAFEAVEGLVIYLYNNKLTVLPEVTWRPMVEEGVHLILHNNPLLCGCDIAWLVRNTSLIEHISYGATCSDGQNIHDLNPEDYDLCY</sequence>
<dbReference type="PANTHER" id="PTHR24366:SF161">
    <property type="entry name" value="TIR DOMAIN-CONTAINING PROTEIN"/>
    <property type="match status" value="1"/>
</dbReference>
<name>A0AAV2Q776_MEGNR</name>
<protein>
    <recommendedName>
        <fullName evidence="6">Oplophorus-luciferin 2-monooxygenase non-catalytic subunit</fullName>
    </recommendedName>
</protein>
<dbReference type="Proteomes" id="UP001497623">
    <property type="component" value="Unassembled WGS sequence"/>
</dbReference>